<dbReference type="EMBL" id="CM042048">
    <property type="protein sequence ID" value="KAI3758245.1"/>
    <property type="molecule type" value="Genomic_DNA"/>
</dbReference>
<accession>A0ACB9EHP7</accession>
<evidence type="ECO:0000313" key="2">
    <source>
        <dbReference type="Proteomes" id="UP001055879"/>
    </source>
</evidence>
<evidence type="ECO:0000313" key="1">
    <source>
        <dbReference type="EMBL" id="KAI3758245.1"/>
    </source>
</evidence>
<sequence>MTMVQSFQSGDFSEVHHYNNTFNSEEIFLHCLFQFQCHFFNHYLNFLISKEHLDYDIVKSSHSKLKSCTDNSAKVGYTGKVIIGMDVVASNFNDNKVNSLVLF</sequence>
<comment type="caution">
    <text evidence="1">The sequence shown here is derived from an EMBL/GenBank/DDBJ whole genome shotgun (WGS) entry which is preliminary data.</text>
</comment>
<proteinExistence type="predicted"/>
<dbReference type="Proteomes" id="UP001055879">
    <property type="component" value="Linkage Group LG02"/>
</dbReference>
<protein>
    <submittedName>
        <fullName evidence="1">Uncharacterized protein</fullName>
    </submittedName>
</protein>
<name>A0ACB9EHP7_ARCLA</name>
<keyword evidence="2" id="KW-1185">Reference proteome</keyword>
<reference evidence="1 2" key="2">
    <citation type="journal article" date="2022" name="Mol. Ecol. Resour.">
        <title>The genomes of chicory, endive, great burdock and yacon provide insights into Asteraceae paleo-polyploidization history and plant inulin production.</title>
        <authorList>
            <person name="Fan W."/>
            <person name="Wang S."/>
            <person name="Wang H."/>
            <person name="Wang A."/>
            <person name="Jiang F."/>
            <person name="Liu H."/>
            <person name="Zhao H."/>
            <person name="Xu D."/>
            <person name="Zhang Y."/>
        </authorList>
    </citation>
    <scope>NUCLEOTIDE SEQUENCE [LARGE SCALE GENOMIC DNA]</scope>
    <source>
        <strain evidence="2">cv. Niubang</strain>
    </source>
</reference>
<reference evidence="2" key="1">
    <citation type="journal article" date="2022" name="Mol. Ecol. Resour.">
        <title>The genomes of chicory, endive, great burdock and yacon provide insights into Asteraceae palaeo-polyploidization history and plant inulin production.</title>
        <authorList>
            <person name="Fan W."/>
            <person name="Wang S."/>
            <person name="Wang H."/>
            <person name="Wang A."/>
            <person name="Jiang F."/>
            <person name="Liu H."/>
            <person name="Zhao H."/>
            <person name="Xu D."/>
            <person name="Zhang Y."/>
        </authorList>
    </citation>
    <scope>NUCLEOTIDE SEQUENCE [LARGE SCALE GENOMIC DNA]</scope>
    <source>
        <strain evidence="2">cv. Niubang</strain>
    </source>
</reference>
<gene>
    <name evidence="1" type="ORF">L6452_05799</name>
</gene>
<organism evidence="1 2">
    <name type="scientific">Arctium lappa</name>
    <name type="common">Greater burdock</name>
    <name type="synonym">Lappa major</name>
    <dbReference type="NCBI Taxonomy" id="4217"/>
    <lineage>
        <taxon>Eukaryota</taxon>
        <taxon>Viridiplantae</taxon>
        <taxon>Streptophyta</taxon>
        <taxon>Embryophyta</taxon>
        <taxon>Tracheophyta</taxon>
        <taxon>Spermatophyta</taxon>
        <taxon>Magnoliopsida</taxon>
        <taxon>eudicotyledons</taxon>
        <taxon>Gunneridae</taxon>
        <taxon>Pentapetalae</taxon>
        <taxon>asterids</taxon>
        <taxon>campanulids</taxon>
        <taxon>Asterales</taxon>
        <taxon>Asteraceae</taxon>
        <taxon>Carduoideae</taxon>
        <taxon>Cardueae</taxon>
        <taxon>Arctiinae</taxon>
        <taxon>Arctium</taxon>
    </lineage>
</organism>